<keyword evidence="1" id="KW-0175">Coiled coil</keyword>
<evidence type="ECO:0000256" key="1">
    <source>
        <dbReference type="SAM" id="Coils"/>
    </source>
</evidence>
<organism evidence="5">
    <name type="scientific">Haemonchus placei</name>
    <name type="common">Barber's pole worm</name>
    <dbReference type="NCBI Taxonomy" id="6290"/>
    <lineage>
        <taxon>Eukaryota</taxon>
        <taxon>Metazoa</taxon>
        <taxon>Ecdysozoa</taxon>
        <taxon>Nematoda</taxon>
        <taxon>Chromadorea</taxon>
        <taxon>Rhabditida</taxon>
        <taxon>Rhabditina</taxon>
        <taxon>Rhabditomorpha</taxon>
        <taxon>Strongyloidea</taxon>
        <taxon>Trichostrongylidae</taxon>
        <taxon>Haemonchus</taxon>
    </lineage>
</organism>
<evidence type="ECO:0000313" key="4">
    <source>
        <dbReference type="Proteomes" id="UP000268014"/>
    </source>
</evidence>
<dbReference type="AlphaFoldDB" id="A0A0N4W1W4"/>
<evidence type="ECO:0000313" key="5">
    <source>
        <dbReference type="WBParaSite" id="HPLM_0000366701-mRNA-1"/>
    </source>
</evidence>
<feature type="coiled-coil region" evidence="1">
    <location>
        <begin position="43"/>
        <end position="87"/>
    </location>
</feature>
<dbReference type="WBParaSite" id="HPLM_0000366701-mRNA-1">
    <property type="protein sequence ID" value="HPLM_0000366701-mRNA-1"/>
    <property type="gene ID" value="HPLM_0000366701"/>
</dbReference>
<accession>A0A0N4W1W4</accession>
<protein>
    <submittedName>
        <fullName evidence="5">Reverse transcriptase</fullName>
    </submittedName>
</protein>
<feature type="region of interest" description="Disordered" evidence="2">
    <location>
        <begin position="88"/>
        <end position="108"/>
    </location>
</feature>
<feature type="region of interest" description="Disordered" evidence="2">
    <location>
        <begin position="286"/>
        <end position="311"/>
    </location>
</feature>
<reference evidence="3 4" key="2">
    <citation type="submission" date="2018-11" db="EMBL/GenBank/DDBJ databases">
        <authorList>
            <consortium name="Pathogen Informatics"/>
        </authorList>
    </citation>
    <scope>NUCLEOTIDE SEQUENCE [LARGE SCALE GENOMIC DNA]</scope>
    <source>
        <strain evidence="3 4">MHpl1</strain>
    </source>
</reference>
<feature type="compositionally biased region" description="Basic and acidic residues" evidence="2">
    <location>
        <begin position="212"/>
        <end position="256"/>
    </location>
</feature>
<feature type="region of interest" description="Disordered" evidence="2">
    <location>
        <begin position="202"/>
        <end position="272"/>
    </location>
</feature>
<proteinExistence type="predicted"/>
<dbReference type="Proteomes" id="UP000268014">
    <property type="component" value="Unassembled WGS sequence"/>
</dbReference>
<sequence length="455" mass="51642">MEVRELMISLGCGSRVEMVQVVKELVEKASVLEEVQKCTGWADEDLVRECSELERKLTSLSRKNNEILSLQRQLEERQREIDHLRAEQAAEKKGLPLTDETIPEEDREDNGLRKLRRLKKAEAQTVAEYCVELERLSARAYPELDEKALVTTRAQQLYEQIVHWPESYYFLGAMEKEGPSAYESLKEAAMRVERRRLTLESARAQSYQAAGERLESTSRHERARAPAKMEKSIKRDENNNRRRSELPNKEKEESRHKEKGGHMQRFNCRGKGHLASECKGRRVLGSKATEVSLEQTKPPSPPEKRCPSRVVPPFGKKSVTSLTIFGNVWSALLDAGSEILILPQKVLQRIEEEAHRLQECPIDLRKRILDASGNRMKFLKVVEVPLKGGTGTEITLQVHVSVQKGHMLVLGTNALEALNYTLVRRSGEDCKKGEVAEEALVKPSQEARSASKATM</sequence>
<dbReference type="OMA" id="IVMNCKE"/>
<reference evidence="5" key="1">
    <citation type="submission" date="2017-02" db="UniProtKB">
        <authorList>
            <consortium name="WormBaseParasite"/>
        </authorList>
    </citation>
    <scope>IDENTIFICATION</scope>
</reference>
<keyword evidence="4" id="KW-1185">Reference proteome</keyword>
<evidence type="ECO:0000313" key="3">
    <source>
        <dbReference type="EMBL" id="VDO21413.1"/>
    </source>
</evidence>
<evidence type="ECO:0000256" key="2">
    <source>
        <dbReference type="SAM" id="MobiDB-lite"/>
    </source>
</evidence>
<gene>
    <name evidence="3" type="ORF">HPLM_LOCUS3659</name>
</gene>
<dbReference type="OrthoDB" id="5874861at2759"/>
<dbReference type="EMBL" id="UZAF01016138">
    <property type="protein sequence ID" value="VDO21413.1"/>
    <property type="molecule type" value="Genomic_DNA"/>
</dbReference>
<name>A0A0N4W1W4_HAEPC</name>
<dbReference type="STRING" id="6290.A0A0N4W1W4"/>